<comment type="caution">
    <text evidence="2">The sequence shown here is derived from an EMBL/GenBank/DDBJ whole genome shotgun (WGS) entry which is preliminary data.</text>
</comment>
<accession>A0A364XZR6</accession>
<feature type="signal peptide" evidence="1">
    <location>
        <begin position="1"/>
        <end position="20"/>
    </location>
</feature>
<proteinExistence type="predicted"/>
<dbReference type="AlphaFoldDB" id="A0A364XZR6"/>
<dbReference type="EMBL" id="QMFY01000009">
    <property type="protein sequence ID" value="RAV99874.1"/>
    <property type="molecule type" value="Genomic_DNA"/>
</dbReference>
<organism evidence="2 3">
    <name type="scientific">Pseudochryseolinea flava</name>
    <dbReference type="NCBI Taxonomy" id="2059302"/>
    <lineage>
        <taxon>Bacteria</taxon>
        <taxon>Pseudomonadati</taxon>
        <taxon>Bacteroidota</taxon>
        <taxon>Cytophagia</taxon>
        <taxon>Cytophagales</taxon>
        <taxon>Fulvivirgaceae</taxon>
        <taxon>Pseudochryseolinea</taxon>
    </lineage>
</organism>
<reference evidence="2 3" key="1">
    <citation type="submission" date="2018-06" db="EMBL/GenBank/DDBJ databases">
        <title>Chryseolinea flavus sp. nov., a member of the phylum Bacteroidetes isolated from soil.</title>
        <authorList>
            <person name="Li Y."/>
            <person name="Wang J."/>
        </authorList>
    </citation>
    <scope>NUCLEOTIDE SEQUENCE [LARGE SCALE GENOMIC DNA]</scope>
    <source>
        <strain evidence="2 3">SDU1-6</strain>
    </source>
</reference>
<sequence>MMKKVLLQLWMMFAITQVTAQEILADTTFINDAAASARKVLIKSKSRQSHLFNGVAYIEPNTTSVNQFPQYQSNEWTSGWVHYDGERFEGVGVLYDIFTDDVVVEMPSTGASVKLIKEKVSAFHIYDITFKNLSAPAPTPGFYGLVYAGPTPVYVRFEKNKQEHIESGSLSIDYEIKTRYYLVKNGAFHIIKTKGDIFNVLSDKKADLKQFMRQEKLKFKKNKQLSIVKLATFYDTIQH</sequence>
<protein>
    <submittedName>
        <fullName evidence="2">Uncharacterized protein</fullName>
    </submittedName>
</protein>
<feature type="chain" id="PRO_5017016034" evidence="1">
    <location>
        <begin position="21"/>
        <end position="239"/>
    </location>
</feature>
<evidence type="ECO:0000313" key="3">
    <source>
        <dbReference type="Proteomes" id="UP000251889"/>
    </source>
</evidence>
<dbReference type="OrthoDB" id="655382at2"/>
<keyword evidence="1" id="KW-0732">Signal</keyword>
<name>A0A364XZR6_9BACT</name>
<gene>
    <name evidence="2" type="ORF">DQQ10_17695</name>
</gene>
<evidence type="ECO:0000313" key="2">
    <source>
        <dbReference type="EMBL" id="RAV99874.1"/>
    </source>
</evidence>
<dbReference type="RefSeq" id="WP_112748221.1">
    <property type="nucleotide sequence ID" value="NZ_QMFY01000009.1"/>
</dbReference>
<keyword evidence="3" id="KW-1185">Reference proteome</keyword>
<evidence type="ECO:0000256" key="1">
    <source>
        <dbReference type="SAM" id="SignalP"/>
    </source>
</evidence>
<dbReference type="Proteomes" id="UP000251889">
    <property type="component" value="Unassembled WGS sequence"/>
</dbReference>